<keyword evidence="11" id="KW-0472">Membrane</keyword>
<comment type="subunit">
    <text evidence="4">Complex I is composed of 45 different subunits.</text>
</comment>
<evidence type="ECO:0000256" key="2">
    <source>
        <dbReference type="ARBA" id="ARBA00004443"/>
    </source>
</evidence>
<dbReference type="Pfam" id="PF14813">
    <property type="entry name" value="NADH_B2"/>
    <property type="match status" value="1"/>
</dbReference>
<evidence type="ECO:0000256" key="9">
    <source>
        <dbReference type="ARBA" id="ARBA00022982"/>
    </source>
</evidence>
<evidence type="ECO:0000256" key="8">
    <source>
        <dbReference type="ARBA" id="ARBA00022946"/>
    </source>
</evidence>
<dbReference type="GO" id="GO:0032981">
    <property type="term" value="P:mitochondrial respiratory chain complex I assembly"/>
    <property type="evidence" value="ECO:0007669"/>
    <property type="project" value="TreeGrafter"/>
</dbReference>
<evidence type="ECO:0000256" key="3">
    <source>
        <dbReference type="ARBA" id="ARBA00005923"/>
    </source>
</evidence>
<keyword evidence="6" id="KW-0679">Respiratory chain</keyword>
<organism evidence="12 13">
    <name type="scientific">Diploptera punctata</name>
    <name type="common">Pacific beetle cockroach</name>
    <dbReference type="NCBI Taxonomy" id="6984"/>
    <lineage>
        <taxon>Eukaryota</taxon>
        <taxon>Metazoa</taxon>
        <taxon>Ecdysozoa</taxon>
        <taxon>Arthropoda</taxon>
        <taxon>Hexapoda</taxon>
        <taxon>Insecta</taxon>
        <taxon>Pterygota</taxon>
        <taxon>Neoptera</taxon>
        <taxon>Polyneoptera</taxon>
        <taxon>Dictyoptera</taxon>
        <taxon>Blattodea</taxon>
        <taxon>Blaberoidea</taxon>
        <taxon>Blaberidae</taxon>
        <taxon>Diplopterinae</taxon>
        <taxon>Diploptera</taxon>
    </lineage>
</organism>
<dbReference type="GO" id="GO:0005743">
    <property type="term" value="C:mitochondrial inner membrane"/>
    <property type="evidence" value="ECO:0007669"/>
    <property type="project" value="UniProtKB-SubCell"/>
</dbReference>
<dbReference type="InterPro" id="IPR026627">
    <property type="entry name" value="NDUFB2_animal"/>
</dbReference>
<evidence type="ECO:0000256" key="6">
    <source>
        <dbReference type="ARBA" id="ARBA00022660"/>
    </source>
</evidence>
<dbReference type="GO" id="GO:0045271">
    <property type="term" value="C:respiratory chain complex I"/>
    <property type="evidence" value="ECO:0007669"/>
    <property type="project" value="InterPro"/>
</dbReference>
<dbReference type="Proteomes" id="UP001233999">
    <property type="component" value="Unassembled WGS sequence"/>
</dbReference>
<evidence type="ECO:0000256" key="1">
    <source>
        <dbReference type="ARBA" id="ARBA00003195"/>
    </source>
</evidence>
<comment type="similarity">
    <text evidence="3">Belongs to the complex I NDUFB2 subunit family.</text>
</comment>
<evidence type="ECO:0008006" key="14">
    <source>
        <dbReference type="Google" id="ProtNLM"/>
    </source>
</evidence>
<evidence type="ECO:0000256" key="5">
    <source>
        <dbReference type="ARBA" id="ARBA00022448"/>
    </source>
</evidence>
<keyword evidence="13" id="KW-1185">Reference proteome</keyword>
<comment type="subcellular location">
    <subcellularLocation>
        <location evidence="2">Mitochondrion inner membrane</location>
        <topology evidence="2">Peripheral membrane protein</topology>
        <orientation evidence="2">Matrix side</orientation>
    </subcellularLocation>
</comment>
<reference evidence="12" key="2">
    <citation type="submission" date="2023-05" db="EMBL/GenBank/DDBJ databases">
        <authorList>
            <person name="Fouks B."/>
        </authorList>
    </citation>
    <scope>NUCLEOTIDE SEQUENCE</scope>
    <source>
        <strain evidence="12">Stay&amp;Tobe</strain>
        <tissue evidence="12">Testes</tissue>
    </source>
</reference>
<name>A0AAD7ZLZ5_DIPPU</name>
<keyword evidence="7" id="KW-0999">Mitochondrion inner membrane</keyword>
<evidence type="ECO:0000256" key="7">
    <source>
        <dbReference type="ARBA" id="ARBA00022792"/>
    </source>
</evidence>
<dbReference type="EMBL" id="JASPKZ010007673">
    <property type="protein sequence ID" value="KAJ9583100.1"/>
    <property type="molecule type" value="Genomic_DNA"/>
</dbReference>
<keyword evidence="5" id="KW-0813">Transport</keyword>
<keyword evidence="8" id="KW-0809">Transit peptide</keyword>
<keyword evidence="10" id="KW-0496">Mitochondrion</keyword>
<comment type="function">
    <text evidence="1">Accessory subunit of the mitochondrial membrane respiratory chain NADH dehydrogenase (Complex I), that is believed not to be involved in catalysis. Complex I functions in the transfer of electrons from NADH to the respiratory chain. The immediate electron acceptor for the enzyme is believed to be ubiquinone.</text>
</comment>
<evidence type="ECO:0000313" key="12">
    <source>
        <dbReference type="EMBL" id="KAJ9583100.1"/>
    </source>
</evidence>
<evidence type="ECO:0000256" key="4">
    <source>
        <dbReference type="ARBA" id="ARBA00011533"/>
    </source>
</evidence>
<gene>
    <name evidence="12" type="ORF">L9F63_022543</name>
</gene>
<sequence>MIISRGAGALRCVLSHVKSKSLTQNLQPIRNAHDAIWTYRAPQPPQKKYIRVMADALGGIMWWWIFWHLWHEWGHIVGEFEYPDPSKWTDEELGIPPDDEE</sequence>
<dbReference type="PANTHER" id="PTHR15223:SF1">
    <property type="entry name" value="NADH DEHYDROGENASE [UBIQUINONE] 1 BETA SUBCOMPLEX SUBUNIT 2, MITOCHONDRIAL"/>
    <property type="match status" value="1"/>
</dbReference>
<dbReference type="AlphaFoldDB" id="A0AAD7ZLZ5"/>
<comment type="caution">
    <text evidence="12">The sequence shown here is derived from an EMBL/GenBank/DDBJ whole genome shotgun (WGS) entry which is preliminary data.</text>
</comment>
<reference evidence="12" key="1">
    <citation type="journal article" date="2023" name="IScience">
        <title>Live-bearing cockroach genome reveals convergent evolutionary mechanisms linked to viviparity in insects and beyond.</title>
        <authorList>
            <person name="Fouks B."/>
            <person name="Harrison M.C."/>
            <person name="Mikhailova A.A."/>
            <person name="Marchal E."/>
            <person name="English S."/>
            <person name="Carruthers M."/>
            <person name="Jennings E.C."/>
            <person name="Chiamaka E.L."/>
            <person name="Frigard R.A."/>
            <person name="Pippel M."/>
            <person name="Attardo G.M."/>
            <person name="Benoit J.B."/>
            <person name="Bornberg-Bauer E."/>
            <person name="Tobe S.S."/>
        </authorList>
    </citation>
    <scope>NUCLEOTIDE SEQUENCE</scope>
    <source>
        <strain evidence="12">Stay&amp;Tobe</strain>
    </source>
</reference>
<dbReference type="PANTHER" id="PTHR15223">
    <property type="entry name" value="NADH-UBIQUINONE OXIDOREDUCTASE AGGG SUBUNIT"/>
    <property type="match status" value="1"/>
</dbReference>
<evidence type="ECO:0000256" key="10">
    <source>
        <dbReference type="ARBA" id="ARBA00023128"/>
    </source>
</evidence>
<evidence type="ECO:0000313" key="13">
    <source>
        <dbReference type="Proteomes" id="UP001233999"/>
    </source>
</evidence>
<keyword evidence="9" id="KW-0249">Electron transport</keyword>
<evidence type="ECO:0000256" key="11">
    <source>
        <dbReference type="ARBA" id="ARBA00023136"/>
    </source>
</evidence>
<proteinExistence type="inferred from homology"/>
<protein>
    <recommendedName>
        <fullName evidence="14">NADH dehydrogenase [ubiquinone] 1 beta subcomplex subunit 2, mitochondrial</fullName>
    </recommendedName>
</protein>
<accession>A0AAD7ZLZ5</accession>